<comment type="similarity">
    <text evidence="6">Belongs to the HDDC2 family.</text>
</comment>
<dbReference type="GO" id="GO:0009159">
    <property type="term" value="P:deoxyribonucleoside monophosphate catabolic process"/>
    <property type="evidence" value="ECO:0007669"/>
    <property type="project" value="UniProtKB-ARBA"/>
</dbReference>
<comment type="cofactor">
    <cofactor evidence="3">
        <name>Co(2+)</name>
        <dbReference type="ChEBI" id="CHEBI:48828"/>
    </cofactor>
</comment>
<evidence type="ECO:0000256" key="4">
    <source>
        <dbReference type="ARBA" id="ARBA00001946"/>
    </source>
</evidence>
<dbReference type="InterPro" id="IPR039356">
    <property type="entry name" value="YfbR/HDDC2"/>
</dbReference>
<organism evidence="15">
    <name type="scientific">Notodromas monacha</name>
    <dbReference type="NCBI Taxonomy" id="399045"/>
    <lineage>
        <taxon>Eukaryota</taxon>
        <taxon>Metazoa</taxon>
        <taxon>Ecdysozoa</taxon>
        <taxon>Arthropoda</taxon>
        <taxon>Crustacea</taxon>
        <taxon>Oligostraca</taxon>
        <taxon>Ostracoda</taxon>
        <taxon>Podocopa</taxon>
        <taxon>Podocopida</taxon>
        <taxon>Cypridocopina</taxon>
        <taxon>Cypridoidea</taxon>
        <taxon>Cyprididae</taxon>
        <taxon>Notodromas</taxon>
    </lineage>
</organism>
<evidence type="ECO:0000256" key="1">
    <source>
        <dbReference type="ARBA" id="ARBA00001638"/>
    </source>
</evidence>
<dbReference type="Proteomes" id="UP000678499">
    <property type="component" value="Unassembled WGS sequence"/>
</dbReference>
<comment type="subunit">
    <text evidence="7">Homodimer.</text>
</comment>
<sequence>MSAAPRLLEFLKWTGKLKDLKRTGWVLRNVSEPERVSSHMYQMAVMSMILDVPGLDMTRCLKMALVHDMAECKVGDITPHCGVASDVKKKLELEAFSGLGQMLSSAKSEEFQALFREYEEQTTEEAKFVKDLDMFDMILTAFEYERHGRCSMLSGNCAPLQEFFESTRGKFKTEAVKQLVEELYRQREEFLIEASAVNDGAGLELK</sequence>
<keyword evidence="11" id="KW-0378">Hydrolase</keyword>
<evidence type="ECO:0000256" key="6">
    <source>
        <dbReference type="ARBA" id="ARBA00009999"/>
    </source>
</evidence>
<dbReference type="GO" id="GO:0046872">
    <property type="term" value="F:metal ion binding"/>
    <property type="evidence" value="ECO:0007669"/>
    <property type="project" value="UniProtKB-KW"/>
</dbReference>
<evidence type="ECO:0000256" key="2">
    <source>
        <dbReference type="ARBA" id="ARBA00001936"/>
    </source>
</evidence>
<evidence type="ECO:0000256" key="5">
    <source>
        <dbReference type="ARBA" id="ARBA00004074"/>
    </source>
</evidence>
<feature type="domain" description="HD" evidence="14">
    <location>
        <begin position="15"/>
        <end position="151"/>
    </location>
</feature>
<evidence type="ECO:0000256" key="8">
    <source>
        <dbReference type="ARBA" id="ARBA00012964"/>
    </source>
</evidence>
<dbReference type="PANTHER" id="PTHR11845">
    <property type="entry name" value="5'-DEOXYNUCLEOTIDASE HDDC2"/>
    <property type="match status" value="1"/>
</dbReference>
<dbReference type="Gene3D" id="1.10.3210.10">
    <property type="entry name" value="Hypothetical protein af1432"/>
    <property type="match status" value="1"/>
</dbReference>
<dbReference type="EMBL" id="OA882116">
    <property type="protein sequence ID" value="CAD7272977.1"/>
    <property type="molecule type" value="Genomic_DNA"/>
</dbReference>
<keyword evidence="16" id="KW-1185">Reference proteome</keyword>
<evidence type="ECO:0000256" key="3">
    <source>
        <dbReference type="ARBA" id="ARBA00001941"/>
    </source>
</evidence>
<dbReference type="OrthoDB" id="10254258at2759"/>
<dbReference type="EMBL" id="CAJPEX010000079">
    <property type="protein sequence ID" value="CAG0913129.1"/>
    <property type="molecule type" value="Genomic_DNA"/>
</dbReference>
<evidence type="ECO:0000313" key="15">
    <source>
        <dbReference type="EMBL" id="CAD7272977.1"/>
    </source>
</evidence>
<evidence type="ECO:0000256" key="11">
    <source>
        <dbReference type="ARBA" id="ARBA00022801"/>
    </source>
</evidence>
<gene>
    <name evidence="15" type="ORF">NMOB1V02_LOCUS887</name>
</gene>
<dbReference type="FunFam" id="1.10.3210.10:FF:000011">
    <property type="entry name" value="HD domain-containing protein 2"/>
    <property type="match status" value="1"/>
</dbReference>
<evidence type="ECO:0000259" key="14">
    <source>
        <dbReference type="Pfam" id="PF13023"/>
    </source>
</evidence>
<protein>
    <recommendedName>
        <fullName evidence="9">5'-deoxynucleotidase HDDC2</fullName>
        <ecNumber evidence="8">3.1.3.89</ecNumber>
    </recommendedName>
    <alternativeName>
        <fullName evidence="13">HD domain-containing protein 2</fullName>
    </alternativeName>
</protein>
<reference evidence="15" key="1">
    <citation type="submission" date="2020-11" db="EMBL/GenBank/DDBJ databases">
        <authorList>
            <person name="Tran Van P."/>
        </authorList>
    </citation>
    <scope>NUCLEOTIDE SEQUENCE</scope>
</reference>
<dbReference type="AlphaFoldDB" id="A0A7R9BD54"/>
<evidence type="ECO:0000256" key="7">
    <source>
        <dbReference type="ARBA" id="ARBA00011738"/>
    </source>
</evidence>
<dbReference type="SUPFAM" id="SSF109604">
    <property type="entry name" value="HD-domain/PDEase-like"/>
    <property type="match status" value="1"/>
</dbReference>
<dbReference type="EC" id="3.1.3.89" evidence="8"/>
<keyword evidence="10" id="KW-0479">Metal-binding</keyword>
<comment type="function">
    <text evidence="5">Catalyzes the dephosphorylation of the nucleoside 5'-monophosphates deoxyadenosine monophosphate (dAMP), deoxycytidine monophosphate (dCMP), deoxyguanosine monophosphate (dGMP) and deoxythymidine monophosphate (dTMP).</text>
</comment>
<evidence type="ECO:0000256" key="12">
    <source>
        <dbReference type="ARBA" id="ARBA00022842"/>
    </source>
</evidence>
<dbReference type="InterPro" id="IPR006674">
    <property type="entry name" value="HD_domain"/>
</dbReference>
<proteinExistence type="inferred from homology"/>
<keyword evidence="12" id="KW-0460">Magnesium</keyword>
<comment type="cofactor">
    <cofactor evidence="2">
        <name>Mn(2+)</name>
        <dbReference type="ChEBI" id="CHEBI:29035"/>
    </cofactor>
</comment>
<dbReference type="GO" id="GO:0002953">
    <property type="term" value="F:5'-deoxynucleotidase activity"/>
    <property type="evidence" value="ECO:0007669"/>
    <property type="project" value="UniProtKB-EC"/>
</dbReference>
<evidence type="ECO:0000256" key="10">
    <source>
        <dbReference type="ARBA" id="ARBA00022723"/>
    </source>
</evidence>
<dbReference type="GO" id="GO:0005737">
    <property type="term" value="C:cytoplasm"/>
    <property type="evidence" value="ECO:0007669"/>
    <property type="project" value="TreeGrafter"/>
</dbReference>
<evidence type="ECO:0000256" key="13">
    <source>
        <dbReference type="ARBA" id="ARBA00032735"/>
    </source>
</evidence>
<accession>A0A7R9BD54</accession>
<evidence type="ECO:0000256" key="9">
    <source>
        <dbReference type="ARBA" id="ARBA00015933"/>
    </source>
</evidence>
<dbReference type="Pfam" id="PF13023">
    <property type="entry name" value="HD_3"/>
    <property type="match status" value="1"/>
</dbReference>
<evidence type="ECO:0000313" key="16">
    <source>
        <dbReference type="Proteomes" id="UP000678499"/>
    </source>
</evidence>
<dbReference type="PANTHER" id="PTHR11845:SF13">
    <property type="entry name" value="5'-DEOXYNUCLEOTIDASE HDDC2"/>
    <property type="match status" value="1"/>
</dbReference>
<name>A0A7R9BD54_9CRUS</name>
<comment type="cofactor">
    <cofactor evidence="4">
        <name>Mg(2+)</name>
        <dbReference type="ChEBI" id="CHEBI:18420"/>
    </cofactor>
</comment>
<comment type="catalytic activity">
    <reaction evidence="1">
        <text>a 2'-deoxyribonucleoside 5'-phosphate + H2O = a 2'-deoxyribonucleoside + phosphate</text>
        <dbReference type="Rhea" id="RHEA:36167"/>
        <dbReference type="ChEBI" id="CHEBI:15377"/>
        <dbReference type="ChEBI" id="CHEBI:18274"/>
        <dbReference type="ChEBI" id="CHEBI:43474"/>
        <dbReference type="ChEBI" id="CHEBI:65317"/>
        <dbReference type="EC" id="3.1.3.89"/>
    </reaction>
</comment>